<accession>A0A835GEX0</accession>
<dbReference type="EMBL" id="JACKWZ010000146">
    <property type="protein sequence ID" value="KAF9413947.1"/>
    <property type="molecule type" value="Genomic_DNA"/>
</dbReference>
<dbReference type="SUPFAM" id="SSF53271">
    <property type="entry name" value="PRTase-like"/>
    <property type="match status" value="1"/>
</dbReference>
<keyword evidence="3" id="KW-1185">Reference proteome</keyword>
<evidence type="ECO:0000313" key="3">
    <source>
        <dbReference type="Proteomes" id="UP000648187"/>
    </source>
</evidence>
<evidence type="ECO:0000313" key="2">
    <source>
        <dbReference type="EMBL" id="KAF9413947.1"/>
    </source>
</evidence>
<name>A0A835GEX0_SPOEX</name>
<sequence length="230" mass="26080">MELIDNEIRQWDAADVKEQFGDNLTLLPLNDNIKELQTILRDKNTSRSDFKFYADRLIRLVIEESLNKLPFTDCEVITPTEHCIDLNMVLVTAGASKSYRQVRRGYGTGLYSSIGLRDCCRSIRIGKILVESDTDTHEAHVVYAKFPEDIARRQVLLMYPIMSTGNTVKQAVNVLTQHGVKEERIILSNLFCTPAAAQAVVDYVPKMKMLTSELHPVAPNHFGQKYFGTD</sequence>
<evidence type="ECO:0000259" key="1">
    <source>
        <dbReference type="Pfam" id="PF14681"/>
    </source>
</evidence>
<dbReference type="Proteomes" id="UP000648187">
    <property type="component" value="Unassembled WGS sequence"/>
</dbReference>
<dbReference type="AlphaFoldDB" id="A0A835GEX0"/>
<dbReference type="InterPro" id="IPR029057">
    <property type="entry name" value="PRTase-like"/>
</dbReference>
<proteinExistence type="predicted"/>
<dbReference type="Pfam" id="PF14681">
    <property type="entry name" value="UPRTase"/>
    <property type="match status" value="1"/>
</dbReference>
<dbReference type="Gene3D" id="3.40.50.2020">
    <property type="match status" value="1"/>
</dbReference>
<protein>
    <recommendedName>
        <fullName evidence="1">Phosphoribosyltransferase domain-containing protein</fullName>
    </recommendedName>
</protein>
<dbReference type="InterPro" id="IPR000836">
    <property type="entry name" value="PRTase_dom"/>
</dbReference>
<organism evidence="2 3">
    <name type="scientific">Spodoptera exigua</name>
    <name type="common">Beet armyworm</name>
    <name type="synonym">Noctua fulgens</name>
    <dbReference type="NCBI Taxonomy" id="7107"/>
    <lineage>
        <taxon>Eukaryota</taxon>
        <taxon>Metazoa</taxon>
        <taxon>Ecdysozoa</taxon>
        <taxon>Arthropoda</taxon>
        <taxon>Hexapoda</taxon>
        <taxon>Insecta</taxon>
        <taxon>Pterygota</taxon>
        <taxon>Neoptera</taxon>
        <taxon>Endopterygota</taxon>
        <taxon>Lepidoptera</taxon>
        <taxon>Glossata</taxon>
        <taxon>Ditrysia</taxon>
        <taxon>Noctuoidea</taxon>
        <taxon>Noctuidae</taxon>
        <taxon>Amphipyrinae</taxon>
        <taxon>Spodoptera</taxon>
    </lineage>
</organism>
<feature type="domain" description="Phosphoribosyltransferase" evidence="1">
    <location>
        <begin position="32"/>
        <end position="214"/>
    </location>
</feature>
<comment type="caution">
    <text evidence="2">The sequence shown here is derived from an EMBL/GenBank/DDBJ whole genome shotgun (WGS) entry which is preliminary data.</text>
</comment>
<reference evidence="2" key="1">
    <citation type="submission" date="2020-08" db="EMBL/GenBank/DDBJ databases">
        <title>Spodoptera exigua strain:BAW_Kor-Di-RS1 Genome sequencing and assembly.</title>
        <authorList>
            <person name="Kim J."/>
            <person name="Nam H.Y."/>
            <person name="Kwon M."/>
            <person name="Choi J.H."/>
            <person name="Cho S.R."/>
            <person name="Kim G.-H."/>
        </authorList>
    </citation>
    <scope>NUCLEOTIDE SEQUENCE</scope>
    <source>
        <strain evidence="2">BAW_Kor-Di-RS1</strain>
        <tissue evidence="2">Whole-body</tissue>
    </source>
</reference>
<dbReference type="CDD" id="cd06223">
    <property type="entry name" value="PRTases_typeI"/>
    <property type="match status" value="1"/>
</dbReference>
<gene>
    <name evidence="2" type="ORF">HW555_007977</name>
</gene>